<organism evidence="2 3">
    <name type="scientific">Ilyodon furcidens</name>
    <name type="common">goldbreast splitfin</name>
    <dbReference type="NCBI Taxonomy" id="33524"/>
    <lineage>
        <taxon>Eukaryota</taxon>
        <taxon>Metazoa</taxon>
        <taxon>Chordata</taxon>
        <taxon>Craniata</taxon>
        <taxon>Vertebrata</taxon>
        <taxon>Euteleostomi</taxon>
        <taxon>Actinopterygii</taxon>
        <taxon>Neopterygii</taxon>
        <taxon>Teleostei</taxon>
        <taxon>Neoteleostei</taxon>
        <taxon>Acanthomorphata</taxon>
        <taxon>Ovalentaria</taxon>
        <taxon>Atherinomorphae</taxon>
        <taxon>Cyprinodontiformes</taxon>
        <taxon>Goodeidae</taxon>
        <taxon>Ilyodon</taxon>
    </lineage>
</organism>
<keyword evidence="1" id="KW-0472">Membrane</keyword>
<dbReference type="Proteomes" id="UP001482620">
    <property type="component" value="Unassembled WGS sequence"/>
</dbReference>
<reference evidence="2 3" key="1">
    <citation type="submission" date="2021-06" db="EMBL/GenBank/DDBJ databases">
        <authorList>
            <person name="Palmer J.M."/>
        </authorList>
    </citation>
    <scope>NUCLEOTIDE SEQUENCE [LARGE SCALE GENOMIC DNA]</scope>
    <source>
        <strain evidence="3">if_2019</strain>
        <tissue evidence="2">Muscle</tissue>
    </source>
</reference>
<name>A0ABV0U958_9TELE</name>
<keyword evidence="1" id="KW-0812">Transmembrane</keyword>
<dbReference type="EMBL" id="JAHRIQ010059591">
    <property type="protein sequence ID" value="MEQ2240673.1"/>
    <property type="molecule type" value="Genomic_DNA"/>
</dbReference>
<keyword evidence="1" id="KW-1133">Transmembrane helix</keyword>
<protein>
    <submittedName>
        <fullName evidence="2">Uncharacterized protein</fullName>
    </submittedName>
</protein>
<sequence>MNDHCLITDLPFGYSITDLLGGIICVCVASSIRVHRLKTIICLICHAPCDSIVPLCSQMPTSSDVIETPAQSASKHCSF</sequence>
<evidence type="ECO:0000256" key="1">
    <source>
        <dbReference type="SAM" id="Phobius"/>
    </source>
</evidence>
<gene>
    <name evidence="2" type="ORF">ILYODFUR_017577</name>
</gene>
<keyword evidence="3" id="KW-1185">Reference proteome</keyword>
<accession>A0ABV0U958</accession>
<evidence type="ECO:0000313" key="2">
    <source>
        <dbReference type="EMBL" id="MEQ2240673.1"/>
    </source>
</evidence>
<evidence type="ECO:0000313" key="3">
    <source>
        <dbReference type="Proteomes" id="UP001482620"/>
    </source>
</evidence>
<comment type="caution">
    <text evidence="2">The sequence shown here is derived from an EMBL/GenBank/DDBJ whole genome shotgun (WGS) entry which is preliminary data.</text>
</comment>
<proteinExistence type="predicted"/>
<feature type="transmembrane region" description="Helical" evidence="1">
    <location>
        <begin position="12"/>
        <end position="32"/>
    </location>
</feature>